<name>A0A1W0X538_HYPEX</name>
<evidence type="ECO:0000256" key="11">
    <source>
        <dbReference type="PIRSR" id="PIRSR602129-50"/>
    </source>
</evidence>
<dbReference type="EMBL" id="MTYJ01000016">
    <property type="protein sequence ID" value="OQV22629.1"/>
    <property type="molecule type" value="Genomic_DNA"/>
</dbReference>
<evidence type="ECO:0000256" key="8">
    <source>
        <dbReference type="ARBA" id="ARBA00038886"/>
    </source>
</evidence>
<dbReference type="GO" id="GO:0042427">
    <property type="term" value="P:serotonin biosynthetic process"/>
    <property type="evidence" value="ECO:0007669"/>
    <property type="project" value="TreeGrafter"/>
</dbReference>
<keyword evidence="6 11" id="KW-0663">Pyridoxal phosphate</keyword>
<dbReference type="InterPro" id="IPR010977">
    <property type="entry name" value="Aromatic_deC"/>
</dbReference>
<dbReference type="Proteomes" id="UP000192578">
    <property type="component" value="Unassembled WGS sequence"/>
</dbReference>
<evidence type="ECO:0000256" key="4">
    <source>
        <dbReference type="ARBA" id="ARBA00022584"/>
    </source>
</evidence>
<sequence>MDADEFRRAGREMIDYVADYLENIRDRQVTPSVQQGYLRKLVPEKAPQTGEAWEDVFADVERVIMPGVTHWHSPRFHSYFPSATSYPAILGDILSDAISGLGFSWTSNPASTELETVVMDWLAHMLGLPEHFLFSFKGPGGGVIEGSASEASLMTILGAKAKAIRETKAKHPDWTDGQITDKLIAYYSEQAHSSAQRATTLAHVTGRGLPTDEEQSLRGSSLAQAIEEDRAAGLIPFYVLATSGTTPHCAFDNLTELGAICQAEELWLHVDAAYAGSAFICPEFRHWMAGVECVDSFNFNPHKWLLVNFDCSALWLKDMSLISQALDYNCPIIRPNPDSGEAMPDFRHYQVALGRRCRSMKVWFVLRMYGVEGLQKYIRTQVGLAKEFEKLVQLDDRFEMMVPVRLGLACFRLKASGEANMRLMKRINDSKRLFLTHAMLNGQAIFRFTAGASRTNSADIHHSWKIIQEEATDFLKGESDQKK</sequence>
<dbReference type="GO" id="GO:0005737">
    <property type="term" value="C:cytoplasm"/>
    <property type="evidence" value="ECO:0007669"/>
    <property type="project" value="TreeGrafter"/>
</dbReference>
<comment type="subunit">
    <text evidence="3">Homodimer.</text>
</comment>
<evidence type="ECO:0000256" key="2">
    <source>
        <dbReference type="ARBA" id="ARBA00009533"/>
    </source>
</evidence>
<evidence type="ECO:0000313" key="14">
    <source>
        <dbReference type="Proteomes" id="UP000192578"/>
    </source>
</evidence>
<dbReference type="PANTHER" id="PTHR11999:SF167">
    <property type="entry name" value="AROMATIC-L-AMINO-ACID DECARBOXYLASE"/>
    <property type="match status" value="1"/>
</dbReference>
<dbReference type="Pfam" id="PF00282">
    <property type="entry name" value="Pyridoxal_deC"/>
    <property type="match status" value="1"/>
</dbReference>
<keyword evidence="7 12" id="KW-0456">Lyase</keyword>
<dbReference type="InterPro" id="IPR015424">
    <property type="entry name" value="PyrdxlP-dep_Trfase"/>
</dbReference>
<dbReference type="GO" id="GO:0019752">
    <property type="term" value="P:carboxylic acid metabolic process"/>
    <property type="evidence" value="ECO:0007669"/>
    <property type="project" value="InterPro"/>
</dbReference>
<dbReference type="EC" id="4.1.1.28" evidence="8"/>
<dbReference type="GO" id="GO:0006520">
    <property type="term" value="P:amino acid metabolic process"/>
    <property type="evidence" value="ECO:0007669"/>
    <property type="project" value="InterPro"/>
</dbReference>
<evidence type="ECO:0000256" key="6">
    <source>
        <dbReference type="ARBA" id="ARBA00022898"/>
    </source>
</evidence>
<keyword evidence="5" id="KW-0210">Decarboxylase</keyword>
<dbReference type="GO" id="GO:0004058">
    <property type="term" value="F:aromatic-L-amino-acid decarboxylase activity"/>
    <property type="evidence" value="ECO:0007669"/>
    <property type="project" value="UniProtKB-EC"/>
</dbReference>
<feature type="modified residue" description="N6-(pyridoxal phosphate)lysine" evidence="11">
    <location>
        <position position="303"/>
    </location>
</feature>
<protein>
    <recommendedName>
        <fullName evidence="9">Aromatic-L-amino-acid decarboxylase</fullName>
        <ecNumber evidence="8">4.1.1.28</ecNumber>
    </recommendedName>
    <alternativeName>
        <fullName evidence="10">DOPA decarboxylase</fullName>
    </alternativeName>
</protein>
<dbReference type="GO" id="GO:0030170">
    <property type="term" value="F:pyridoxal phosphate binding"/>
    <property type="evidence" value="ECO:0007669"/>
    <property type="project" value="InterPro"/>
</dbReference>
<keyword evidence="4" id="KW-0127">Catecholamine biosynthesis</keyword>
<accession>A0A1W0X538</accession>
<evidence type="ECO:0000256" key="3">
    <source>
        <dbReference type="ARBA" id="ARBA00011738"/>
    </source>
</evidence>
<evidence type="ECO:0000313" key="13">
    <source>
        <dbReference type="EMBL" id="OQV22629.1"/>
    </source>
</evidence>
<dbReference type="Gene3D" id="3.40.640.10">
    <property type="entry name" value="Type I PLP-dependent aspartate aminotransferase-like (Major domain)"/>
    <property type="match status" value="1"/>
</dbReference>
<dbReference type="AlphaFoldDB" id="A0A1W0X538"/>
<dbReference type="Gene3D" id="1.20.1340.10">
    <property type="entry name" value="dopa decarboxylase, N-terminal domain"/>
    <property type="match status" value="1"/>
</dbReference>
<evidence type="ECO:0000256" key="7">
    <source>
        <dbReference type="ARBA" id="ARBA00023239"/>
    </source>
</evidence>
<dbReference type="InterPro" id="IPR002129">
    <property type="entry name" value="PyrdxlP-dep_de-COase"/>
</dbReference>
<evidence type="ECO:0000256" key="5">
    <source>
        <dbReference type="ARBA" id="ARBA00022793"/>
    </source>
</evidence>
<comment type="similarity">
    <text evidence="2 12">Belongs to the group II decarboxylase family.</text>
</comment>
<evidence type="ECO:0000256" key="10">
    <source>
        <dbReference type="ARBA" id="ARBA00041275"/>
    </source>
</evidence>
<evidence type="ECO:0000256" key="9">
    <source>
        <dbReference type="ARBA" id="ARBA00040968"/>
    </source>
</evidence>
<dbReference type="PROSITE" id="PS00392">
    <property type="entry name" value="DDC_GAD_HDC_YDC"/>
    <property type="match status" value="1"/>
</dbReference>
<dbReference type="SUPFAM" id="SSF53383">
    <property type="entry name" value="PLP-dependent transferases"/>
    <property type="match status" value="1"/>
</dbReference>
<comment type="cofactor">
    <cofactor evidence="1 11 12">
        <name>pyridoxal 5'-phosphate</name>
        <dbReference type="ChEBI" id="CHEBI:597326"/>
    </cofactor>
</comment>
<dbReference type="GO" id="GO:0042423">
    <property type="term" value="P:catecholamine biosynthetic process"/>
    <property type="evidence" value="ECO:0007669"/>
    <property type="project" value="UniProtKB-KW"/>
</dbReference>
<evidence type="ECO:0000256" key="1">
    <source>
        <dbReference type="ARBA" id="ARBA00001933"/>
    </source>
</evidence>
<evidence type="ECO:0000256" key="12">
    <source>
        <dbReference type="RuleBase" id="RU000382"/>
    </source>
</evidence>
<dbReference type="InterPro" id="IPR015422">
    <property type="entry name" value="PyrdxlP-dep_Trfase_small"/>
</dbReference>
<keyword evidence="14" id="KW-1185">Reference proteome</keyword>
<comment type="caution">
    <text evidence="13">The sequence shown here is derived from an EMBL/GenBank/DDBJ whole genome shotgun (WGS) entry which is preliminary data.</text>
</comment>
<reference evidence="14" key="1">
    <citation type="submission" date="2017-01" db="EMBL/GenBank/DDBJ databases">
        <title>Comparative genomics of anhydrobiosis in the tardigrade Hypsibius dujardini.</title>
        <authorList>
            <person name="Yoshida Y."/>
            <person name="Koutsovoulos G."/>
            <person name="Laetsch D."/>
            <person name="Stevens L."/>
            <person name="Kumar S."/>
            <person name="Horikawa D."/>
            <person name="Ishino K."/>
            <person name="Komine S."/>
            <person name="Tomita M."/>
            <person name="Blaxter M."/>
            <person name="Arakawa K."/>
        </authorList>
    </citation>
    <scope>NUCLEOTIDE SEQUENCE [LARGE SCALE GENOMIC DNA]</scope>
    <source>
        <strain evidence="14">Z151</strain>
    </source>
</reference>
<organism evidence="13 14">
    <name type="scientific">Hypsibius exemplaris</name>
    <name type="common">Freshwater tardigrade</name>
    <dbReference type="NCBI Taxonomy" id="2072580"/>
    <lineage>
        <taxon>Eukaryota</taxon>
        <taxon>Metazoa</taxon>
        <taxon>Ecdysozoa</taxon>
        <taxon>Tardigrada</taxon>
        <taxon>Eutardigrada</taxon>
        <taxon>Parachela</taxon>
        <taxon>Hypsibioidea</taxon>
        <taxon>Hypsibiidae</taxon>
        <taxon>Hypsibius</taxon>
    </lineage>
</organism>
<gene>
    <name evidence="13" type="ORF">BV898_03454</name>
</gene>
<proteinExistence type="inferred from homology"/>
<dbReference type="CDD" id="cd06450">
    <property type="entry name" value="DOPA_deC_like"/>
    <property type="match status" value="1"/>
</dbReference>
<dbReference type="Gene3D" id="3.90.1150.10">
    <property type="entry name" value="Aspartate Aminotransferase, domain 1"/>
    <property type="match status" value="1"/>
</dbReference>
<dbReference type="InterPro" id="IPR015421">
    <property type="entry name" value="PyrdxlP-dep_Trfase_major"/>
</dbReference>
<dbReference type="OrthoDB" id="639767at2759"/>
<dbReference type="FunFam" id="3.40.640.10:FF:000025">
    <property type="entry name" value="Histidine decarboxylase"/>
    <property type="match status" value="1"/>
</dbReference>
<dbReference type="FunFam" id="1.20.1340.10:FF:000001">
    <property type="entry name" value="Histidine decarboxylase"/>
    <property type="match status" value="1"/>
</dbReference>
<dbReference type="InterPro" id="IPR021115">
    <property type="entry name" value="Pyridoxal-P_BS"/>
</dbReference>
<dbReference type="PANTHER" id="PTHR11999">
    <property type="entry name" value="GROUP II PYRIDOXAL-5-PHOSPHATE DECARBOXYLASE"/>
    <property type="match status" value="1"/>
</dbReference>
<dbReference type="PRINTS" id="PR00800">
    <property type="entry name" value="YHDCRBOXLASE"/>
</dbReference>